<dbReference type="InterPro" id="IPR002346">
    <property type="entry name" value="Mopterin_DH_FAD-bd"/>
</dbReference>
<evidence type="ECO:0000256" key="8">
    <source>
        <dbReference type="ARBA" id="ARBA00022723"/>
    </source>
</evidence>
<dbReference type="SUPFAM" id="SSF54665">
    <property type="entry name" value="CO dehydrogenase molybdoprotein N-domain-like"/>
    <property type="match status" value="1"/>
</dbReference>
<feature type="binding site" evidence="20">
    <location>
        <position position="109"/>
    </location>
    <ligand>
        <name>[2Fe-2S] cluster</name>
        <dbReference type="ChEBI" id="CHEBI:190135"/>
        <label>2</label>
    </ligand>
</feature>
<dbReference type="Pfam" id="PF01799">
    <property type="entry name" value="Fer2_2"/>
    <property type="match status" value="1"/>
</dbReference>
<evidence type="ECO:0000256" key="20">
    <source>
        <dbReference type="PIRSR" id="PIRSR000127-3"/>
    </source>
</evidence>
<feature type="binding site" evidence="20">
    <location>
        <position position="41"/>
    </location>
    <ligand>
        <name>[2Fe-2S] cluster</name>
        <dbReference type="ChEBI" id="CHEBI:190135"/>
        <label>1</label>
    </ligand>
</feature>
<dbReference type="FunFam" id="3.10.20.30:FF:000012">
    <property type="entry name" value="Xanthine dehydrogenase/oxidase"/>
    <property type="match status" value="1"/>
</dbReference>
<dbReference type="Gene3D" id="3.10.20.30">
    <property type="match status" value="1"/>
</dbReference>
<dbReference type="InterPro" id="IPR046867">
    <property type="entry name" value="AldOxase/xan_DH_MoCoBD2"/>
</dbReference>
<dbReference type="GO" id="GO:0050302">
    <property type="term" value="F:indole-3-acetaldehyde oxidase activity"/>
    <property type="evidence" value="ECO:0007669"/>
    <property type="project" value="UniProtKB-EC"/>
</dbReference>
<dbReference type="InterPro" id="IPR001041">
    <property type="entry name" value="2Fe-2S_ferredoxin-type"/>
</dbReference>
<dbReference type="InterPro" id="IPR005107">
    <property type="entry name" value="CO_DH_flav_C"/>
</dbReference>
<comment type="caution">
    <text evidence="23">The sequence shown here is derived from an EMBL/GenBank/DDBJ whole genome shotgun (WGS) entry which is preliminary data.</text>
</comment>
<dbReference type="FunFam" id="3.30.390.50:FF:000003">
    <property type="entry name" value="Aldehyde oxidase1"/>
    <property type="match status" value="1"/>
</dbReference>
<dbReference type="OrthoDB" id="8300278at2759"/>
<keyword evidence="24" id="KW-1185">Reference proteome</keyword>
<dbReference type="SMART" id="SM01008">
    <property type="entry name" value="Ald_Xan_dh_C"/>
    <property type="match status" value="1"/>
</dbReference>
<dbReference type="InterPro" id="IPR036856">
    <property type="entry name" value="Ald_Oxase/Xan_DH_a/b_sf"/>
</dbReference>
<evidence type="ECO:0000256" key="4">
    <source>
        <dbReference type="ARBA" id="ARBA00011738"/>
    </source>
</evidence>
<feature type="binding site" evidence="20">
    <location>
        <position position="106"/>
    </location>
    <ligand>
        <name>[2Fe-2S] cluster</name>
        <dbReference type="ChEBI" id="CHEBI:190135"/>
        <label>2</label>
    </ligand>
</feature>
<organism evidence="23 24">
    <name type="scientific">Ignelater luminosus</name>
    <name type="common">Cucubano</name>
    <name type="synonym">Pyrophorus luminosus</name>
    <dbReference type="NCBI Taxonomy" id="2038154"/>
    <lineage>
        <taxon>Eukaryota</taxon>
        <taxon>Metazoa</taxon>
        <taxon>Ecdysozoa</taxon>
        <taxon>Arthropoda</taxon>
        <taxon>Hexapoda</taxon>
        <taxon>Insecta</taxon>
        <taxon>Pterygota</taxon>
        <taxon>Neoptera</taxon>
        <taxon>Endopterygota</taxon>
        <taxon>Coleoptera</taxon>
        <taxon>Polyphaga</taxon>
        <taxon>Elateriformia</taxon>
        <taxon>Elateroidea</taxon>
        <taxon>Elateridae</taxon>
        <taxon>Agrypninae</taxon>
        <taxon>Pyrophorini</taxon>
        <taxon>Ignelater</taxon>
    </lineage>
</organism>
<feature type="binding site" evidence="20">
    <location>
        <position position="36"/>
    </location>
    <ligand>
        <name>[2Fe-2S] cluster</name>
        <dbReference type="ChEBI" id="CHEBI:190135"/>
        <label>1</label>
    </ligand>
</feature>
<feature type="binding site" evidence="20">
    <location>
        <position position="44"/>
    </location>
    <ligand>
        <name>[2Fe-2S] cluster</name>
        <dbReference type="ChEBI" id="CHEBI:190135"/>
        <label>1</label>
    </ligand>
</feature>
<dbReference type="GO" id="GO:0071949">
    <property type="term" value="F:FAD binding"/>
    <property type="evidence" value="ECO:0007669"/>
    <property type="project" value="InterPro"/>
</dbReference>
<dbReference type="Pfam" id="PF03450">
    <property type="entry name" value="CO_deh_flav_C"/>
    <property type="match status" value="1"/>
</dbReference>
<accession>A0A8K0D1H5</accession>
<evidence type="ECO:0000256" key="11">
    <source>
        <dbReference type="ARBA" id="ARBA00023004"/>
    </source>
</evidence>
<evidence type="ECO:0000313" key="23">
    <source>
        <dbReference type="EMBL" id="KAF2895406.1"/>
    </source>
</evidence>
<dbReference type="PROSITE" id="PS51085">
    <property type="entry name" value="2FE2S_FER_2"/>
    <property type="match status" value="1"/>
</dbReference>
<evidence type="ECO:0000256" key="1">
    <source>
        <dbReference type="ARBA" id="ARBA00001974"/>
    </source>
</evidence>
<dbReference type="InterPro" id="IPR036318">
    <property type="entry name" value="FAD-bd_PCMH-like_sf"/>
</dbReference>
<dbReference type="CDD" id="cd00207">
    <property type="entry name" value="fer2"/>
    <property type="match status" value="1"/>
</dbReference>
<dbReference type="InterPro" id="IPR016169">
    <property type="entry name" value="FAD-bd_PCMH_sub2"/>
</dbReference>
<dbReference type="SUPFAM" id="SSF47741">
    <property type="entry name" value="CO dehydrogenase ISP C-domain like"/>
    <property type="match status" value="1"/>
</dbReference>
<dbReference type="Gene3D" id="3.90.1170.50">
    <property type="entry name" value="Aldehyde oxidase/xanthine dehydrogenase, a/b hammerhead"/>
    <property type="match status" value="1"/>
</dbReference>
<comment type="subunit">
    <text evidence="4">Homodimer.</text>
</comment>
<keyword evidence="7 20" id="KW-0001">2Fe-2S</keyword>
<dbReference type="Proteomes" id="UP000801492">
    <property type="component" value="Unassembled WGS sequence"/>
</dbReference>
<dbReference type="InterPro" id="IPR016208">
    <property type="entry name" value="Ald_Oxase/xanthine_DH-like"/>
</dbReference>
<evidence type="ECO:0000256" key="2">
    <source>
        <dbReference type="ARBA" id="ARBA00004275"/>
    </source>
</evidence>
<comment type="subcellular location">
    <subcellularLocation>
        <location evidence="2">Peroxisome</location>
    </subcellularLocation>
</comment>
<comment type="catalytic activity">
    <reaction evidence="16">
        <text>indole-3-acetaldehyde + O2 + H2O = (indol-3-yl)acetate + H2O2 + H(+)</text>
        <dbReference type="Rhea" id="RHEA:16277"/>
        <dbReference type="ChEBI" id="CHEBI:15377"/>
        <dbReference type="ChEBI" id="CHEBI:15378"/>
        <dbReference type="ChEBI" id="CHEBI:15379"/>
        <dbReference type="ChEBI" id="CHEBI:16240"/>
        <dbReference type="ChEBI" id="CHEBI:18086"/>
        <dbReference type="ChEBI" id="CHEBI:30854"/>
        <dbReference type="EC" id="1.2.3.7"/>
    </reaction>
</comment>
<dbReference type="Pfam" id="PF02738">
    <property type="entry name" value="MoCoBD_1"/>
    <property type="match status" value="1"/>
</dbReference>
<feature type="domain" description="2Fe-2S ferredoxin-type" evidence="21">
    <location>
        <begin position="2"/>
        <end position="84"/>
    </location>
</feature>
<dbReference type="Gene3D" id="1.10.150.120">
    <property type="entry name" value="[2Fe-2S]-binding domain"/>
    <property type="match status" value="1"/>
</dbReference>
<dbReference type="InterPro" id="IPR036884">
    <property type="entry name" value="2Fe-2S-bd_dom_sf"/>
</dbReference>
<dbReference type="PROSITE" id="PS00197">
    <property type="entry name" value="2FE2S_FER_1"/>
    <property type="match status" value="1"/>
</dbReference>
<dbReference type="InterPro" id="IPR000674">
    <property type="entry name" value="Ald_Oxase/Xan_DH_a/b"/>
</dbReference>
<dbReference type="InterPro" id="IPR012675">
    <property type="entry name" value="Beta-grasp_dom_sf"/>
</dbReference>
<keyword evidence="6" id="KW-0285">Flavoprotein</keyword>
<comment type="cofactor">
    <cofactor evidence="15">
        <name>[2Fe-2S] cluster</name>
        <dbReference type="ChEBI" id="CHEBI:190135"/>
    </cofactor>
</comment>
<feature type="active site" description="Proton acceptor" evidence="18">
    <location>
        <position position="1205"/>
    </location>
</feature>
<dbReference type="PROSITE" id="PS51387">
    <property type="entry name" value="FAD_PCMH"/>
    <property type="match status" value="1"/>
</dbReference>
<comment type="similarity">
    <text evidence="3">Belongs to the xanthine dehydrogenase family.</text>
</comment>
<proteinExistence type="inferred from homology"/>
<evidence type="ECO:0000259" key="21">
    <source>
        <dbReference type="PROSITE" id="PS51085"/>
    </source>
</evidence>
<keyword evidence="8 20" id="KW-0479">Metal-binding</keyword>
<dbReference type="SUPFAM" id="SSF54292">
    <property type="entry name" value="2Fe-2S ferredoxin-like"/>
    <property type="match status" value="1"/>
</dbReference>
<feature type="binding site" evidence="20">
    <location>
        <position position="143"/>
    </location>
    <ligand>
        <name>[2Fe-2S] cluster</name>
        <dbReference type="ChEBI" id="CHEBI:190135"/>
        <label>2</label>
    </ligand>
</feature>
<evidence type="ECO:0000256" key="17">
    <source>
        <dbReference type="ARBA" id="ARBA00072265"/>
    </source>
</evidence>
<dbReference type="GO" id="GO:0005506">
    <property type="term" value="F:iron ion binding"/>
    <property type="evidence" value="ECO:0007669"/>
    <property type="project" value="InterPro"/>
</dbReference>
<feature type="binding site" evidence="20">
    <location>
        <position position="1033"/>
    </location>
    <ligand>
        <name>Mo-molybdopterin</name>
        <dbReference type="ChEBI" id="CHEBI:71302"/>
    </ligand>
    <ligandPart>
        <name>Mo</name>
        <dbReference type="ChEBI" id="CHEBI:28685"/>
    </ligandPart>
</feature>
<evidence type="ECO:0000256" key="5">
    <source>
        <dbReference type="ARBA" id="ARBA00022505"/>
    </source>
</evidence>
<name>A0A8K0D1H5_IGNLU</name>
<dbReference type="Pfam" id="PF01315">
    <property type="entry name" value="Ald_Xan_dh_C"/>
    <property type="match status" value="1"/>
</dbReference>
<dbReference type="SUPFAM" id="SSF56176">
    <property type="entry name" value="FAD-binding/transporter-associated domain-like"/>
    <property type="match status" value="1"/>
</dbReference>
<keyword evidence="11 20" id="KW-0408">Iron</keyword>
<evidence type="ECO:0000256" key="6">
    <source>
        <dbReference type="ARBA" id="ARBA00022630"/>
    </source>
</evidence>
<dbReference type="FunFam" id="3.30.365.10:FF:000008">
    <property type="entry name" value="Aldehyde oxidase1"/>
    <property type="match status" value="1"/>
</dbReference>
<evidence type="ECO:0000256" key="7">
    <source>
        <dbReference type="ARBA" id="ARBA00022714"/>
    </source>
</evidence>
<comment type="cofactor">
    <cofactor evidence="1 19">
        <name>FAD</name>
        <dbReference type="ChEBI" id="CHEBI:57692"/>
    </cofactor>
</comment>
<dbReference type="EMBL" id="VTPC01005950">
    <property type="protein sequence ID" value="KAF2895406.1"/>
    <property type="molecule type" value="Genomic_DNA"/>
</dbReference>
<dbReference type="PIRSF" id="PIRSF000127">
    <property type="entry name" value="Xanthine_DH"/>
    <property type="match status" value="1"/>
</dbReference>
<dbReference type="Pfam" id="PF00111">
    <property type="entry name" value="Fer2"/>
    <property type="match status" value="1"/>
</dbReference>
<reference evidence="23" key="1">
    <citation type="submission" date="2019-08" db="EMBL/GenBank/DDBJ databases">
        <title>The genome of the North American firefly Photinus pyralis.</title>
        <authorList>
            <consortium name="Photinus pyralis genome working group"/>
            <person name="Fallon T.R."/>
            <person name="Sander Lower S.E."/>
            <person name="Weng J.-K."/>
        </authorList>
    </citation>
    <scope>NUCLEOTIDE SEQUENCE</scope>
    <source>
        <strain evidence="23">TRF0915ILg1</strain>
        <tissue evidence="23">Whole body</tissue>
    </source>
</reference>
<comment type="cofactor">
    <cofactor evidence="20">
        <name>[2Fe-2S] cluster</name>
        <dbReference type="ChEBI" id="CHEBI:190135"/>
    </cofactor>
    <text evidence="20">Binds 2 [2Fe-2S] clusters.</text>
</comment>
<gene>
    <name evidence="23" type="ORF">ILUMI_10770</name>
</gene>
<evidence type="ECO:0000256" key="12">
    <source>
        <dbReference type="ARBA" id="ARBA00023014"/>
    </source>
</evidence>
<dbReference type="SUPFAM" id="SSF56003">
    <property type="entry name" value="Molybdenum cofactor-binding domain"/>
    <property type="match status" value="1"/>
</dbReference>
<feature type="binding site" evidence="20">
    <location>
        <position position="66"/>
    </location>
    <ligand>
        <name>[2Fe-2S] cluster</name>
        <dbReference type="ChEBI" id="CHEBI:190135"/>
        <label>1</label>
    </ligand>
</feature>
<dbReference type="Gene3D" id="3.30.465.10">
    <property type="match status" value="1"/>
</dbReference>
<dbReference type="GO" id="GO:0005777">
    <property type="term" value="C:peroxisome"/>
    <property type="evidence" value="ECO:0007669"/>
    <property type="project" value="UniProtKB-SubCell"/>
</dbReference>
<evidence type="ECO:0000259" key="22">
    <source>
        <dbReference type="PROSITE" id="PS51387"/>
    </source>
</evidence>
<keyword evidence="5 20" id="KW-0500">Molybdenum</keyword>
<evidence type="ECO:0000313" key="24">
    <source>
        <dbReference type="Proteomes" id="UP000801492"/>
    </source>
</evidence>
<feature type="binding site" evidence="20">
    <location>
        <position position="736"/>
    </location>
    <ligand>
        <name>Mo-molybdopterin</name>
        <dbReference type="ChEBI" id="CHEBI:71302"/>
    </ligand>
    <ligandPart>
        <name>Mo</name>
        <dbReference type="ChEBI" id="CHEBI:28685"/>
    </ligandPart>
</feature>
<evidence type="ECO:0000256" key="18">
    <source>
        <dbReference type="PIRSR" id="PIRSR000127-1"/>
    </source>
</evidence>
<keyword evidence="14" id="KW-0576">Peroxisome</keyword>
<evidence type="ECO:0000256" key="3">
    <source>
        <dbReference type="ARBA" id="ARBA00006849"/>
    </source>
</evidence>
<dbReference type="InterPro" id="IPR036010">
    <property type="entry name" value="2Fe-2S_ferredoxin-like_sf"/>
</dbReference>
<evidence type="ECO:0000256" key="10">
    <source>
        <dbReference type="ARBA" id="ARBA00023002"/>
    </source>
</evidence>
<evidence type="ECO:0000256" key="15">
    <source>
        <dbReference type="ARBA" id="ARBA00034078"/>
    </source>
</evidence>
<comment type="cofactor">
    <cofactor evidence="20">
        <name>Mo-molybdopterin</name>
        <dbReference type="ChEBI" id="CHEBI:71302"/>
    </cofactor>
    <text evidence="20">Binds 1 Mo-molybdopterin (Mo-MPT) cofactor per subunit.</text>
</comment>
<protein>
    <recommendedName>
        <fullName evidence="17">Indole-3-acetaldehyde oxidase</fullName>
    </recommendedName>
</protein>
<dbReference type="InterPro" id="IPR008274">
    <property type="entry name" value="AldOxase/xan_DH_MoCoBD1"/>
</dbReference>
<dbReference type="InterPro" id="IPR036683">
    <property type="entry name" value="CO_DH_flav_C_dom_sf"/>
</dbReference>
<keyword evidence="13" id="KW-0520">NAD</keyword>
<keyword evidence="12 20" id="KW-0411">Iron-sulfur</keyword>
<dbReference type="FunFam" id="3.30.365.10:FF:000001">
    <property type="entry name" value="Xanthine dehydrogenase oxidase"/>
    <property type="match status" value="1"/>
</dbReference>
<evidence type="ECO:0000256" key="16">
    <source>
        <dbReference type="ARBA" id="ARBA00052415"/>
    </source>
</evidence>
<dbReference type="InterPro" id="IPR006058">
    <property type="entry name" value="2Fe2S_fd_BS"/>
</dbReference>
<dbReference type="Pfam" id="PF00941">
    <property type="entry name" value="FAD_binding_5"/>
    <property type="match status" value="1"/>
</dbReference>
<evidence type="ECO:0000256" key="19">
    <source>
        <dbReference type="PIRSR" id="PIRSR000127-2"/>
    </source>
</evidence>
<dbReference type="InterPro" id="IPR002888">
    <property type="entry name" value="2Fe-2S-bd"/>
</dbReference>
<feature type="binding site" evidence="20">
    <location>
        <position position="141"/>
    </location>
    <ligand>
        <name>[2Fe-2S] cluster</name>
        <dbReference type="ChEBI" id="CHEBI:190135"/>
        <label>2</label>
    </ligand>
</feature>
<feature type="binding site" evidence="19">
    <location>
        <position position="390"/>
    </location>
    <ligand>
        <name>FAD</name>
        <dbReference type="ChEBI" id="CHEBI:57692"/>
    </ligand>
</feature>
<evidence type="ECO:0000256" key="14">
    <source>
        <dbReference type="ARBA" id="ARBA00023140"/>
    </source>
</evidence>
<dbReference type="InterPro" id="IPR016166">
    <property type="entry name" value="FAD-bd_PCMH"/>
</dbReference>
<evidence type="ECO:0000256" key="13">
    <source>
        <dbReference type="ARBA" id="ARBA00023027"/>
    </source>
</evidence>
<evidence type="ECO:0000256" key="9">
    <source>
        <dbReference type="ARBA" id="ARBA00022827"/>
    </source>
</evidence>
<dbReference type="AlphaFoldDB" id="A0A8K0D1H5"/>
<dbReference type="PANTHER" id="PTHR11908:SF132">
    <property type="entry name" value="ALDEHYDE OXIDASE 1-RELATED"/>
    <property type="match status" value="1"/>
</dbReference>
<dbReference type="PANTHER" id="PTHR11908">
    <property type="entry name" value="XANTHINE DEHYDROGENASE"/>
    <property type="match status" value="1"/>
</dbReference>
<feature type="binding site" evidence="20">
    <location>
        <position position="879"/>
    </location>
    <ligand>
        <name>Mo-molybdopterin</name>
        <dbReference type="ChEBI" id="CHEBI:71302"/>
    </ligand>
    <ligandPart>
        <name>Mo</name>
        <dbReference type="ChEBI" id="CHEBI:28685"/>
    </ligandPart>
</feature>
<dbReference type="SUPFAM" id="SSF55447">
    <property type="entry name" value="CO dehydrogenase flavoprotein C-terminal domain-like"/>
    <property type="match status" value="1"/>
</dbReference>
<sequence>MYLIYILVKHTNVTATTTLLQYLRRYAHLKGTKYMCLEGGCGACIVSVTTKHPITKRTVTFAVNSCLVSILSCEDWHIHTVDGIGNRKIGYHPIQKVLADFNGTQCGFCSPGMVMNMYALSESNSDLTMKQVENSFGGNMCRCTGYRPILTAFKSLAKDATTEILGKYPDIEDLSECGKRDCQKICSSACRKQFTLDLCSKLADAKWFKVFSINEIFDVLRKISYNTYQLVAGNTARGVYRDFNGNPDIYIDITNVTSLLNDEVTAGGLVIGANKTLTDTIDVFRRKATVDRLAYLNKLADHIELVAHVPVRNIGTLAGNLTIKHKRNEFPSDIFLILETVGARVTIVNSRKEEEEMDLLHYLTFNMEMKVMKNIILPKLDDSFKYGSYKIMQRTQNAYAMVNAGILLKLDCNHTVQSARIVYGGINPSFHHATKAEQYLIGKQIFDDGTLQGAFQALDEDIHPDNVLPDPSPKFRKTLAISLFYKFVLSIAPNDKVSPRNKSGGSLLSRPISTGVQDFQTNESLYPLTQAIPKLEALGQTSGEVEYITDLPDSHDQLYACFVTTKAPANSLVTNIDPSEALKQPGVVSFYSAKDIPGLNTFFPPNANVPLGFIPPQMQIVPEELFCSGVVKYYFQPLGMIVANTQELAEMAADMVKAEYSPGENPFLSIRQILAAGANDRIHEEASLEASRKGEDIKHVVKGTFDTTWQYHYHMETQICAVVPKEDSLDIYPGTQWMDFVQVAVASVLKISENYINIIVKRVGGAYGAKITRCAQTACAAALAAHKLQKPVKMQMSFSMNMDVVGKRFPSAADYEVGLNDKGEIQYLNHTLYLDYATGGNESMISHSIGIFVSSYMHDTWNVAGNYTQTDNHAGTMTRAPGNTKIMAMIETIMEHVAMELNIPPLEIRLANMDPNQNKPILQSINECRQWCDYDNRLRNVEEFNKNNRWRKKGLSLVPMTYLLRYIGSLNSRVVIYAGDGTVAVSHGGIEIGQGINTKVAQVCAYALGISLDMVSVKASSNFVSPNNFTTGASITSEKVCYATLRACETLLERMKPVKDRMDNPSWKELVKECQNQYIELAASHMYNPYDPVQTYDIYSVCATEIEVDILTGIHQVVRVDLLEDTGNSMSPFVDIGQVEGAFIMGLGFWTIEKPVFDNEGRILTDRTWNYKIPGALDIPIDFRVKFPKNNPNPNGVLHSKATAEPPLCLSCSVPIAIRQAVASARKEADANALKWYPINGPSDVENTILNSLNDYTQYTL</sequence>
<dbReference type="Pfam" id="PF20256">
    <property type="entry name" value="MoCoBD_2"/>
    <property type="match status" value="1"/>
</dbReference>
<keyword evidence="9 19" id="KW-0274">FAD</keyword>
<dbReference type="Gene3D" id="3.30.365.10">
    <property type="entry name" value="Aldehyde oxidase/xanthine dehydrogenase, molybdopterin binding domain"/>
    <property type="match status" value="4"/>
</dbReference>
<dbReference type="FunFam" id="3.30.465.10:FF:000013">
    <property type="entry name" value="Aldehyde oxidase"/>
    <property type="match status" value="1"/>
</dbReference>
<dbReference type="SMART" id="SM01092">
    <property type="entry name" value="CO_deh_flav_C"/>
    <property type="match status" value="1"/>
</dbReference>
<dbReference type="InterPro" id="IPR037165">
    <property type="entry name" value="AldOxase/xan_DH_Mopterin-bd_sf"/>
</dbReference>
<dbReference type="GO" id="GO:0051537">
    <property type="term" value="F:2 iron, 2 sulfur cluster binding"/>
    <property type="evidence" value="ECO:0007669"/>
    <property type="project" value="UniProtKB-KW"/>
</dbReference>
<keyword evidence="10" id="KW-0560">Oxidoreductase</keyword>
<dbReference type="Gene3D" id="3.30.390.50">
    <property type="entry name" value="CO dehydrogenase flavoprotein, C-terminal domain"/>
    <property type="match status" value="1"/>
</dbReference>
<feature type="domain" description="FAD-binding PCMH-type" evidence="22">
    <location>
        <begin position="200"/>
        <end position="382"/>
    </location>
</feature>